<accession>A0ABY9QHN9</accession>
<organism evidence="1 2">
    <name type="scientific">Geobacillus thermodenitrificans</name>
    <dbReference type="NCBI Taxonomy" id="33940"/>
    <lineage>
        <taxon>Bacteria</taxon>
        <taxon>Bacillati</taxon>
        <taxon>Bacillota</taxon>
        <taxon>Bacilli</taxon>
        <taxon>Bacillales</taxon>
        <taxon>Anoxybacillaceae</taxon>
        <taxon>Geobacillus</taxon>
    </lineage>
</organism>
<evidence type="ECO:0000313" key="2">
    <source>
        <dbReference type="Proteomes" id="UP001297580"/>
    </source>
</evidence>
<sequence>MRIKSNKFTLTIHNKTYIEIIPNIHSPYILSVELRYNEFENLMGLPLFDLYQKLYTVKNEENPAKKVKLLEEQVRDQIAGALYDSGVALSAARTIVYFFVSVVFSCH</sequence>
<evidence type="ECO:0000313" key="1">
    <source>
        <dbReference type="EMBL" id="WMV77563.1"/>
    </source>
</evidence>
<dbReference type="EMBL" id="CP133461">
    <property type="protein sequence ID" value="WMV77563.1"/>
    <property type="molecule type" value="Genomic_DNA"/>
</dbReference>
<dbReference type="Proteomes" id="UP001297580">
    <property type="component" value="Chromosome"/>
</dbReference>
<dbReference type="RefSeq" id="WP_236934278.1">
    <property type="nucleotide sequence ID" value="NZ_CP133461.1"/>
</dbReference>
<reference evidence="1 2" key="1">
    <citation type="submission" date="2023-08" db="EMBL/GenBank/DDBJ databases">
        <title>Complete genome sequence of Geobacillus thermodenitrificans K1041, a genetically tractable strain representative of the genus Geobacillus.</title>
        <authorList>
            <person name="Kani S."/>
            <person name="Suzuki H."/>
        </authorList>
    </citation>
    <scope>NUCLEOTIDE SEQUENCE [LARGE SCALE GENOMIC DNA]</scope>
    <source>
        <strain evidence="1 2">K1041</strain>
    </source>
</reference>
<protein>
    <submittedName>
        <fullName evidence="1">Uncharacterized protein</fullName>
    </submittedName>
</protein>
<keyword evidence="2" id="KW-1185">Reference proteome</keyword>
<proteinExistence type="predicted"/>
<name>A0ABY9QHN9_GEOTD</name>
<gene>
    <name evidence="1" type="ORF">HSX42_07380</name>
</gene>